<dbReference type="AlphaFoldDB" id="A0AAD9RCZ1"/>
<dbReference type="EMBL" id="JAIFRP010004357">
    <property type="protein sequence ID" value="KAK2577454.1"/>
    <property type="molecule type" value="Genomic_DNA"/>
</dbReference>
<reference evidence="2" key="2">
    <citation type="journal article" date="2023" name="Commun. Biol.">
        <title>Intrasexual cuticular hydrocarbon dimorphism in a wasp sheds light on hydrocarbon biosynthesis genes in Hymenoptera.</title>
        <authorList>
            <person name="Moris V.C."/>
            <person name="Podsiadlowski L."/>
            <person name="Martin S."/>
            <person name="Oeyen J.P."/>
            <person name="Donath A."/>
            <person name="Petersen M."/>
            <person name="Wilbrandt J."/>
            <person name="Misof B."/>
            <person name="Liedtke D."/>
            <person name="Thamm M."/>
            <person name="Scheiner R."/>
            <person name="Schmitt T."/>
            <person name="Niehuis O."/>
        </authorList>
    </citation>
    <scope>NUCLEOTIDE SEQUENCE</scope>
    <source>
        <strain evidence="2">GBR_01_08_01A</strain>
    </source>
</reference>
<evidence type="ECO:0000256" key="1">
    <source>
        <dbReference type="SAM" id="MobiDB-lite"/>
    </source>
</evidence>
<evidence type="ECO:0000313" key="3">
    <source>
        <dbReference type="Proteomes" id="UP001258017"/>
    </source>
</evidence>
<keyword evidence="3" id="KW-1185">Reference proteome</keyword>
<evidence type="ECO:0000313" key="2">
    <source>
        <dbReference type="EMBL" id="KAK2577454.1"/>
    </source>
</evidence>
<reference evidence="2" key="1">
    <citation type="submission" date="2021-08" db="EMBL/GenBank/DDBJ databases">
        <authorList>
            <person name="Misof B."/>
            <person name="Oliver O."/>
            <person name="Podsiadlowski L."/>
            <person name="Donath A."/>
            <person name="Peters R."/>
            <person name="Mayer C."/>
            <person name="Rust J."/>
            <person name="Gunkel S."/>
            <person name="Lesny P."/>
            <person name="Martin S."/>
            <person name="Oeyen J.P."/>
            <person name="Petersen M."/>
            <person name="Panagiotis P."/>
            <person name="Wilbrandt J."/>
            <person name="Tanja T."/>
        </authorList>
    </citation>
    <scope>NUCLEOTIDE SEQUENCE</scope>
    <source>
        <strain evidence="2">GBR_01_08_01A</strain>
        <tissue evidence="2">Thorax + abdomen</tissue>
    </source>
</reference>
<gene>
    <name evidence="2" type="ORF">KPH14_003558</name>
</gene>
<sequence>METQDVNEAGGLAFLAASKTPKDFSFGTLPAQAIPRRVKVIVPRGGAYQEGVSSDGYDIPHLWVGPTDERANNGPLEAPVEYHNRDAPPFLLQKGRADS</sequence>
<accession>A0AAD9RCZ1</accession>
<name>A0AAD9RCZ1_9HYME</name>
<organism evidence="2 3">
    <name type="scientific">Odynerus spinipes</name>
    <dbReference type="NCBI Taxonomy" id="1348599"/>
    <lineage>
        <taxon>Eukaryota</taxon>
        <taxon>Metazoa</taxon>
        <taxon>Ecdysozoa</taxon>
        <taxon>Arthropoda</taxon>
        <taxon>Hexapoda</taxon>
        <taxon>Insecta</taxon>
        <taxon>Pterygota</taxon>
        <taxon>Neoptera</taxon>
        <taxon>Endopterygota</taxon>
        <taxon>Hymenoptera</taxon>
        <taxon>Apocrita</taxon>
        <taxon>Aculeata</taxon>
        <taxon>Vespoidea</taxon>
        <taxon>Vespidae</taxon>
        <taxon>Eumeninae</taxon>
        <taxon>Odynerus</taxon>
    </lineage>
</organism>
<feature type="region of interest" description="Disordered" evidence="1">
    <location>
        <begin position="68"/>
        <end position="99"/>
    </location>
</feature>
<comment type="caution">
    <text evidence="2">The sequence shown here is derived from an EMBL/GenBank/DDBJ whole genome shotgun (WGS) entry which is preliminary data.</text>
</comment>
<proteinExistence type="predicted"/>
<protein>
    <submittedName>
        <fullName evidence="2">Uncharacterized protein</fullName>
    </submittedName>
</protein>
<dbReference type="Proteomes" id="UP001258017">
    <property type="component" value="Unassembled WGS sequence"/>
</dbReference>